<organism evidence="3 4">
    <name type="scientific">Babesia ovata</name>
    <dbReference type="NCBI Taxonomy" id="189622"/>
    <lineage>
        <taxon>Eukaryota</taxon>
        <taxon>Sar</taxon>
        <taxon>Alveolata</taxon>
        <taxon>Apicomplexa</taxon>
        <taxon>Aconoidasida</taxon>
        <taxon>Piroplasmida</taxon>
        <taxon>Babesiidae</taxon>
        <taxon>Babesia</taxon>
    </lineage>
</organism>
<dbReference type="Pfam" id="PF05057">
    <property type="entry name" value="DUF676"/>
    <property type="match status" value="1"/>
</dbReference>
<dbReference type="Gene3D" id="3.40.50.1820">
    <property type="entry name" value="alpha/beta hydrolase"/>
    <property type="match status" value="1"/>
</dbReference>
<keyword evidence="4" id="KW-1185">Reference proteome</keyword>
<feature type="compositionally biased region" description="Polar residues" evidence="1">
    <location>
        <begin position="180"/>
        <end position="191"/>
    </location>
</feature>
<dbReference type="VEuPathDB" id="PiroplasmaDB:BOVATA_024310"/>
<evidence type="ECO:0000313" key="3">
    <source>
        <dbReference type="EMBL" id="GBE60938.1"/>
    </source>
</evidence>
<reference evidence="3 4" key="1">
    <citation type="journal article" date="2017" name="BMC Genomics">
        <title>Whole-genome assembly of Babesia ovata and comparative genomics between closely related pathogens.</title>
        <authorList>
            <person name="Yamagishi J."/>
            <person name="Asada M."/>
            <person name="Hakimi H."/>
            <person name="Tanaka T.Q."/>
            <person name="Sugimoto C."/>
            <person name="Kawazu S."/>
        </authorList>
    </citation>
    <scope>NUCLEOTIDE SEQUENCE [LARGE SCALE GENOMIC DNA]</scope>
    <source>
        <strain evidence="3 4">Miyake</strain>
    </source>
</reference>
<evidence type="ECO:0000313" key="4">
    <source>
        <dbReference type="Proteomes" id="UP000236319"/>
    </source>
</evidence>
<dbReference type="InterPro" id="IPR044294">
    <property type="entry name" value="Lipase-like"/>
</dbReference>
<sequence length="675" mass="75936">MVHTAITKLGTAVPLSLPLSREPCKHYLEWRQTLKKSTNKLVKRWFVESNGQEEVFYESKKSTTSIKRWLAHHNNESGYMEAKGTAENAKLAINTFITQLVAGDHRCGAAFGLEWEPEAPLAESAEDKLADSATYDDVVFSVGARMLIYIYAKILADTAVALDRNLSGRNPRKSEEPAISNVNIANSDNGSTANTHVENVLTSSEGNVNNAAIPDGTVISFADGEVKQEDAALYKEQEAPNERDVLFQPSSDATLHVKICHRLNRIADALGIRKCGDNKLSIAVQYGITVIFDDIEEDSVTQTETDTSLAHTMSKMFFGLCAWICLKWDRVVADTKYDRQELRGYIDAYVQEQCSVFKRMGDPAVDQTALVVMLRSMKITDEHHFFIADNFPFMRHVPVPPQNAEATAEPAKQAGVHLVVLVHGYNGYPVTMRFVRNTLLAFTRNTEVIVSRFLYENPESSIQHKASLLAQEIDIHVRRNTLAHRLRRISFVTHSMGGLVVRAALRHLGPYRDKIHALVTLACPHIGVPRMPSKLVEKGSWLLASYMRSTCLNQLLLTDGSSRDRSYLYELSGDDDVRLFRKVKLVGILQDHISLAYSCLLDPSLYNTKSATVESMCRRISERLSGAQLDKFCIDYDRASKYVRWKTIDAHLHIIDTALLARYFFYLTYDIFGDT</sequence>
<dbReference type="EMBL" id="BDSA01000002">
    <property type="protein sequence ID" value="GBE60938.1"/>
    <property type="molecule type" value="Genomic_DNA"/>
</dbReference>
<dbReference type="SUPFAM" id="SSF53474">
    <property type="entry name" value="alpha/beta-Hydrolases"/>
    <property type="match status" value="1"/>
</dbReference>
<dbReference type="GeneID" id="39874708"/>
<feature type="region of interest" description="Disordered" evidence="1">
    <location>
        <begin position="168"/>
        <end position="191"/>
    </location>
</feature>
<dbReference type="InterPro" id="IPR029058">
    <property type="entry name" value="AB_hydrolase_fold"/>
</dbReference>
<dbReference type="RefSeq" id="XP_028867181.1">
    <property type="nucleotide sequence ID" value="XM_029011348.1"/>
</dbReference>
<accession>A0A2H6KD70</accession>
<feature type="domain" description="DUF676" evidence="2">
    <location>
        <begin position="414"/>
        <end position="598"/>
    </location>
</feature>
<evidence type="ECO:0000256" key="1">
    <source>
        <dbReference type="SAM" id="MobiDB-lite"/>
    </source>
</evidence>
<protein>
    <submittedName>
        <fullName evidence="3">Serine esterase DUF676</fullName>
    </submittedName>
</protein>
<name>A0A2H6KD70_9APIC</name>
<dbReference type="OrthoDB" id="366244at2759"/>
<dbReference type="PANTHER" id="PTHR12482:SF5">
    <property type="entry name" value="DUF676 DOMAIN-CONTAINING PROTEIN"/>
    <property type="match status" value="1"/>
</dbReference>
<proteinExistence type="predicted"/>
<comment type="caution">
    <text evidence="3">The sequence shown here is derived from an EMBL/GenBank/DDBJ whole genome shotgun (WGS) entry which is preliminary data.</text>
</comment>
<dbReference type="InterPro" id="IPR007751">
    <property type="entry name" value="DUF676_lipase-like"/>
</dbReference>
<evidence type="ECO:0000259" key="2">
    <source>
        <dbReference type="Pfam" id="PF05057"/>
    </source>
</evidence>
<dbReference type="PANTHER" id="PTHR12482">
    <property type="entry name" value="LIPASE ROG1-RELATED-RELATED"/>
    <property type="match status" value="1"/>
</dbReference>
<dbReference type="AlphaFoldDB" id="A0A2H6KD70"/>
<dbReference type="Proteomes" id="UP000236319">
    <property type="component" value="Unassembled WGS sequence"/>
</dbReference>
<gene>
    <name evidence="3" type="ORF">BOVATA_024310</name>
</gene>